<dbReference type="PANTHER" id="PTHR30269:SF37">
    <property type="entry name" value="MEMBRANE TRANSPORTER PROTEIN"/>
    <property type="match status" value="1"/>
</dbReference>
<dbReference type="Proteomes" id="UP000094291">
    <property type="component" value="Unassembled WGS sequence"/>
</dbReference>
<dbReference type="InterPro" id="IPR002781">
    <property type="entry name" value="TM_pro_TauE-like"/>
</dbReference>
<evidence type="ECO:0000256" key="7">
    <source>
        <dbReference type="ARBA" id="ARBA00023136"/>
    </source>
</evidence>
<comment type="subcellular location">
    <subcellularLocation>
        <location evidence="1 8">Cell membrane</location>
        <topology evidence="1 8">Multi-pass membrane protein</topology>
    </subcellularLocation>
</comment>
<evidence type="ECO:0000256" key="5">
    <source>
        <dbReference type="ARBA" id="ARBA00022692"/>
    </source>
</evidence>
<keyword evidence="4 8" id="KW-1003">Cell membrane</keyword>
<evidence type="ECO:0000313" key="9">
    <source>
        <dbReference type="EMBL" id="ODC03054.1"/>
    </source>
</evidence>
<dbReference type="AlphaFoldDB" id="A0A1E2V7V7"/>
<feature type="transmembrane region" description="Helical" evidence="8">
    <location>
        <begin position="77"/>
        <end position="97"/>
    </location>
</feature>
<feature type="transmembrane region" description="Helical" evidence="8">
    <location>
        <begin position="198"/>
        <end position="218"/>
    </location>
</feature>
<dbReference type="GO" id="GO:0005886">
    <property type="term" value="C:plasma membrane"/>
    <property type="evidence" value="ECO:0007669"/>
    <property type="project" value="UniProtKB-SubCell"/>
</dbReference>
<comment type="caution">
    <text evidence="9">The sequence shown here is derived from an EMBL/GenBank/DDBJ whole genome shotgun (WGS) entry which is preliminary data.</text>
</comment>
<keyword evidence="10" id="KW-1185">Reference proteome</keyword>
<feature type="transmembrane region" description="Helical" evidence="8">
    <location>
        <begin position="230"/>
        <end position="248"/>
    </location>
</feature>
<feature type="transmembrane region" description="Helical" evidence="8">
    <location>
        <begin position="172"/>
        <end position="192"/>
    </location>
</feature>
<proteinExistence type="inferred from homology"/>
<reference evidence="9 10" key="1">
    <citation type="submission" date="2016-08" db="EMBL/GenBank/DDBJ databases">
        <authorList>
            <person name="Seilhamer J.J."/>
        </authorList>
    </citation>
    <scope>NUCLEOTIDE SEQUENCE [LARGE SCALE GENOMIC DNA]</scope>
    <source>
        <strain evidence="9 10">PH27A</strain>
    </source>
</reference>
<keyword evidence="6 8" id="KW-1133">Transmembrane helix</keyword>
<feature type="transmembrane region" description="Helical" evidence="8">
    <location>
        <begin position="135"/>
        <end position="160"/>
    </location>
</feature>
<feature type="transmembrane region" description="Helical" evidence="8">
    <location>
        <begin position="104"/>
        <end position="123"/>
    </location>
</feature>
<accession>A0A1E2V7V7</accession>
<keyword evidence="5 8" id="KW-0812">Transmembrane</keyword>
<evidence type="ECO:0000256" key="1">
    <source>
        <dbReference type="ARBA" id="ARBA00004651"/>
    </source>
</evidence>
<name>A0A1E2V7V7_9GAMM</name>
<dbReference type="STRING" id="197479.BFW38_05330"/>
<dbReference type="Pfam" id="PF01925">
    <property type="entry name" value="TauE"/>
    <property type="match status" value="1"/>
</dbReference>
<dbReference type="InterPro" id="IPR052017">
    <property type="entry name" value="TSUP"/>
</dbReference>
<keyword evidence="3" id="KW-0813">Transport</keyword>
<feature type="transmembrane region" description="Helical" evidence="8">
    <location>
        <begin position="15"/>
        <end position="41"/>
    </location>
</feature>
<evidence type="ECO:0000256" key="8">
    <source>
        <dbReference type="RuleBase" id="RU363041"/>
    </source>
</evidence>
<dbReference type="PANTHER" id="PTHR30269">
    <property type="entry name" value="TRANSMEMBRANE PROTEIN YFCA"/>
    <property type="match status" value="1"/>
</dbReference>
<evidence type="ECO:0000256" key="4">
    <source>
        <dbReference type="ARBA" id="ARBA00022475"/>
    </source>
</evidence>
<comment type="similarity">
    <text evidence="2 8">Belongs to the 4-toluene sulfonate uptake permease (TSUP) (TC 2.A.102) family.</text>
</comment>
<gene>
    <name evidence="9" type="ORF">BFW38_05330</name>
</gene>
<protein>
    <recommendedName>
        <fullName evidence="8">Probable membrane transporter protein</fullName>
    </recommendedName>
</protein>
<sequence>MHLVESFWAYHLHWAIWPVLLAAFIRGYTGFGFAAIAISGLNLIWPPQTSVPIILLLDLIGTLKLLTAAWPGADKGIITRLSSGALIGIPLGLTLLIQVPEQPLKLMISLTVLAMALLLMRHPLTRTEKPYQTRFTGIISGAFTAAASIGGLPVVCYLLTQSISPARQRSTLIIFLALTDLVVLLLLALNGLLTSALLLPTLLLCLPTWCGVSLGQAVFNRWHPRSFRPIALPLLGLLASLGLIQSLQHLI</sequence>
<evidence type="ECO:0000256" key="2">
    <source>
        <dbReference type="ARBA" id="ARBA00009142"/>
    </source>
</evidence>
<organism evidence="9 10">
    <name type="scientific">Terasakiispira papahanaumokuakeensis</name>
    <dbReference type="NCBI Taxonomy" id="197479"/>
    <lineage>
        <taxon>Bacteria</taxon>
        <taxon>Pseudomonadati</taxon>
        <taxon>Pseudomonadota</taxon>
        <taxon>Gammaproteobacteria</taxon>
        <taxon>Oceanospirillales</taxon>
        <taxon>Terasakiispira</taxon>
    </lineage>
</organism>
<keyword evidence="7 8" id="KW-0472">Membrane</keyword>
<feature type="transmembrane region" description="Helical" evidence="8">
    <location>
        <begin position="53"/>
        <end position="71"/>
    </location>
</feature>
<evidence type="ECO:0000313" key="10">
    <source>
        <dbReference type="Proteomes" id="UP000094291"/>
    </source>
</evidence>
<dbReference type="RefSeq" id="WP_068997449.1">
    <property type="nucleotide sequence ID" value="NZ_MDTQ01000001.1"/>
</dbReference>
<dbReference type="OrthoDB" id="5739612at2"/>
<evidence type="ECO:0000256" key="3">
    <source>
        <dbReference type="ARBA" id="ARBA00022448"/>
    </source>
</evidence>
<evidence type="ECO:0000256" key="6">
    <source>
        <dbReference type="ARBA" id="ARBA00022989"/>
    </source>
</evidence>
<dbReference type="EMBL" id="MDTQ01000001">
    <property type="protein sequence ID" value="ODC03054.1"/>
    <property type="molecule type" value="Genomic_DNA"/>
</dbReference>